<dbReference type="EMBL" id="PQSP01000013">
    <property type="protein sequence ID" value="RUS65396.1"/>
    <property type="molecule type" value="Genomic_DNA"/>
</dbReference>
<sequence length="220" mass="24976">MKAQVNHIELFYEKSGAGAPLIMLHGNGEDHHIFDAITAKLQQHFTVYAIDSRNHGQSASTDTYAYDTMAEDIDAFIQVFDLGPANIIGFSDGAIISLMLAMKHPESIHKMALLGVNLKPNDFTPESYQYVKDTYEKTKDPLFRLMLEQPNIELDDVRNVNTPTLLIAAENDIYRPDLYRDLVNTLPDAQLKIMQGHEHDSYIVNQDMLYPDLLAFFKNN</sequence>
<reference evidence="2 3" key="1">
    <citation type="submission" date="2018-01" db="EMBL/GenBank/DDBJ databases">
        <title>Saezia sanguinis gen. nov., sp. nov., in the order Burkholderiales isolated from human blood.</title>
        <authorList>
            <person name="Medina-Pascual M.J."/>
            <person name="Valdezate S."/>
            <person name="Monzon S."/>
            <person name="Cuesta I."/>
            <person name="Carrasco G."/>
            <person name="Villalon P."/>
            <person name="Saez-Nieto J.A."/>
        </authorList>
    </citation>
    <scope>NUCLEOTIDE SEQUENCE [LARGE SCALE GENOMIC DNA]</scope>
    <source>
        <strain evidence="2 3">CNM695-12</strain>
    </source>
</reference>
<dbReference type="RefSeq" id="WP_126981137.1">
    <property type="nucleotide sequence ID" value="NZ_PQSP01000013.1"/>
</dbReference>
<name>A0A433S9H7_9BURK</name>
<dbReference type="GO" id="GO:0019806">
    <property type="term" value="F:bromide peroxidase activity"/>
    <property type="evidence" value="ECO:0007669"/>
    <property type="project" value="UniProtKB-EC"/>
</dbReference>
<comment type="caution">
    <text evidence="2">The sequence shown here is derived from an EMBL/GenBank/DDBJ whole genome shotgun (WGS) entry which is preliminary data.</text>
</comment>
<dbReference type="Proteomes" id="UP000286947">
    <property type="component" value="Unassembled WGS sequence"/>
</dbReference>
<dbReference type="PANTHER" id="PTHR46331">
    <property type="entry name" value="VALACYCLOVIR HYDROLASE"/>
    <property type="match status" value="1"/>
</dbReference>
<organism evidence="2 3">
    <name type="scientific">Saezia sanguinis</name>
    <dbReference type="NCBI Taxonomy" id="1965230"/>
    <lineage>
        <taxon>Bacteria</taxon>
        <taxon>Pseudomonadati</taxon>
        <taxon>Pseudomonadota</taxon>
        <taxon>Betaproteobacteria</taxon>
        <taxon>Burkholderiales</taxon>
        <taxon>Saeziaceae</taxon>
        <taxon>Saezia</taxon>
    </lineage>
</organism>
<keyword evidence="3" id="KW-1185">Reference proteome</keyword>
<keyword evidence="2" id="KW-0575">Peroxidase</keyword>
<evidence type="ECO:0000313" key="3">
    <source>
        <dbReference type="Proteomes" id="UP000286947"/>
    </source>
</evidence>
<dbReference type="AlphaFoldDB" id="A0A433S9H7"/>
<feature type="domain" description="AB hydrolase-1" evidence="1">
    <location>
        <begin position="20"/>
        <end position="130"/>
    </location>
</feature>
<dbReference type="PANTHER" id="PTHR46331:SF2">
    <property type="entry name" value="VALACYCLOVIR HYDROLASE"/>
    <property type="match status" value="1"/>
</dbReference>
<dbReference type="SUPFAM" id="SSF53474">
    <property type="entry name" value="alpha/beta-Hydrolases"/>
    <property type="match status" value="1"/>
</dbReference>
<dbReference type="OrthoDB" id="9780765at2"/>
<dbReference type="EC" id="1.11.1.18" evidence="2"/>
<dbReference type="InterPro" id="IPR000073">
    <property type="entry name" value="AB_hydrolase_1"/>
</dbReference>
<evidence type="ECO:0000259" key="1">
    <source>
        <dbReference type="Pfam" id="PF00561"/>
    </source>
</evidence>
<protein>
    <submittedName>
        <fullName evidence="2">Non-heme bromoperoxidase BpoC</fullName>
        <ecNumber evidence="2">1.11.1.18</ecNumber>
    </submittedName>
</protein>
<evidence type="ECO:0000313" key="2">
    <source>
        <dbReference type="EMBL" id="RUS65396.1"/>
    </source>
</evidence>
<proteinExistence type="predicted"/>
<dbReference type="Gene3D" id="3.40.50.1820">
    <property type="entry name" value="alpha/beta hydrolase"/>
    <property type="match status" value="1"/>
</dbReference>
<dbReference type="InterPro" id="IPR029058">
    <property type="entry name" value="AB_hydrolase_fold"/>
</dbReference>
<gene>
    <name evidence="2" type="primary">bpoC_2</name>
    <name evidence="2" type="ORF">CUZ56_02977</name>
</gene>
<keyword evidence="2" id="KW-0560">Oxidoreductase</keyword>
<accession>A0A433S9H7</accession>
<dbReference type="GO" id="GO:0017171">
    <property type="term" value="F:serine hydrolase activity"/>
    <property type="evidence" value="ECO:0007669"/>
    <property type="project" value="TreeGrafter"/>
</dbReference>
<dbReference type="Pfam" id="PF00561">
    <property type="entry name" value="Abhydrolase_1"/>
    <property type="match status" value="1"/>
</dbReference>